<dbReference type="Pfam" id="PF02350">
    <property type="entry name" value="Epimerase_2"/>
    <property type="match status" value="1"/>
</dbReference>
<dbReference type="SUPFAM" id="SSF53756">
    <property type="entry name" value="UDP-Glycosyltransferase/glycogen phosphorylase"/>
    <property type="match status" value="1"/>
</dbReference>
<evidence type="ECO:0000256" key="1">
    <source>
        <dbReference type="RuleBase" id="RU003513"/>
    </source>
</evidence>
<protein>
    <submittedName>
        <fullName evidence="3">UDP-N-acetylglucosamine 2-epimerase</fullName>
    </submittedName>
</protein>
<comment type="caution">
    <text evidence="3">The sequence shown here is derived from an EMBL/GenBank/DDBJ whole genome shotgun (WGS) entry which is preliminary data.</text>
</comment>
<comment type="similarity">
    <text evidence="1">Belongs to the UDP-N-acetylglucosamine 2-epimerase family.</text>
</comment>
<dbReference type="AlphaFoldDB" id="A0A0G1X296"/>
<proteinExistence type="inferred from homology"/>
<evidence type="ECO:0000313" key="4">
    <source>
        <dbReference type="Proteomes" id="UP000034739"/>
    </source>
</evidence>
<dbReference type="InterPro" id="IPR003331">
    <property type="entry name" value="UDP_GlcNAc_Epimerase_2_dom"/>
</dbReference>
<dbReference type="PANTHER" id="PTHR43174:SF1">
    <property type="entry name" value="UDP-N-ACETYLGLUCOSAMINE 2-EPIMERASE"/>
    <property type="match status" value="1"/>
</dbReference>
<dbReference type="EMBL" id="LCOY01000005">
    <property type="protein sequence ID" value="KKU88570.1"/>
    <property type="molecule type" value="Genomic_DNA"/>
</dbReference>
<gene>
    <name evidence="3" type="ORF">UY16_C0005G0013</name>
</gene>
<reference evidence="3 4" key="1">
    <citation type="journal article" date="2015" name="Nature">
        <title>rRNA introns, odd ribosomes, and small enigmatic genomes across a large radiation of phyla.</title>
        <authorList>
            <person name="Brown C.T."/>
            <person name="Hug L.A."/>
            <person name="Thomas B.C."/>
            <person name="Sharon I."/>
            <person name="Castelle C.J."/>
            <person name="Singh A."/>
            <person name="Wilkins M.J."/>
            <person name="Williams K.H."/>
            <person name="Banfield J.F."/>
        </authorList>
    </citation>
    <scope>NUCLEOTIDE SEQUENCE [LARGE SCALE GENOMIC DNA]</scope>
</reference>
<dbReference type="GO" id="GO:0016853">
    <property type="term" value="F:isomerase activity"/>
    <property type="evidence" value="ECO:0007669"/>
    <property type="project" value="UniProtKB-KW"/>
</dbReference>
<sequence>MIYFIFGTVAELIKLFPVMKQFDRCHIGYKLVHTGQHAATMTQNIKRLHVQSPDFILTKRTENLKSISQMVLWIPSVLFHARTLPIKKSDYVIVHGDTMSTLLGLIIGKIFGAKILHIESGKRTHNLMKPFPEEIIRIIVSRLSDFCFATDQHDADNLAFRGNVFQTEGNTVVDSVREVLNYKPSPATRIYTRVSYILFLFGRQENILLKKNFDFIMDTLSLVLQKNVRVIWPIHAHTLHELHAKNYWGTVTKLQTQYQLEVAPPFDYVDFIFLLSHCLFVVTDGIGLQQEAYILNKPTLVLRDTTETPGIGETGMLSYFQQARVGMFLKTYSKLKRKKKIQTSPSKIIVDVVQKHIL</sequence>
<dbReference type="Proteomes" id="UP000034739">
    <property type="component" value="Unassembled WGS sequence"/>
</dbReference>
<dbReference type="InterPro" id="IPR029767">
    <property type="entry name" value="WecB-like"/>
</dbReference>
<accession>A0A0G1X296</accession>
<name>A0A0G1X296_9BACT</name>
<keyword evidence="1" id="KW-0413">Isomerase</keyword>
<organism evidence="3 4">
    <name type="scientific">Candidatus Gottesmanbacteria bacterium GW2011_GWA2_47_9</name>
    <dbReference type="NCBI Taxonomy" id="1618445"/>
    <lineage>
        <taxon>Bacteria</taxon>
        <taxon>Candidatus Gottesmaniibacteriota</taxon>
    </lineage>
</organism>
<evidence type="ECO:0000313" key="3">
    <source>
        <dbReference type="EMBL" id="KKU88570.1"/>
    </source>
</evidence>
<dbReference type="Gene3D" id="3.40.50.2000">
    <property type="entry name" value="Glycogen Phosphorylase B"/>
    <property type="match status" value="2"/>
</dbReference>
<dbReference type="PANTHER" id="PTHR43174">
    <property type="entry name" value="UDP-N-ACETYLGLUCOSAMINE 2-EPIMERASE"/>
    <property type="match status" value="1"/>
</dbReference>
<evidence type="ECO:0000259" key="2">
    <source>
        <dbReference type="Pfam" id="PF02350"/>
    </source>
</evidence>
<feature type="domain" description="UDP-N-acetylglucosamine 2-epimerase" evidence="2">
    <location>
        <begin position="26"/>
        <end position="316"/>
    </location>
</feature>